<keyword evidence="5" id="KW-0812">Transmembrane</keyword>
<name>A0A1H7I209_OLID1</name>
<gene>
    <name evidence="9" type="ORF">SAMN05661044_00560</name>
</gene>
<keyword evidence="8" id="KW-0732">Signal</keyword>
<comment type="similarity">
    <text evidence="2">Belongs to the outer membrane factor (OMF) (TC 1.B.17) family.</text>
</comment>
<comment type="subcellular location">
    <subcellularLocation>
        <location evidence="1">Cell outer membrane</location>
    </subcellularLocation>
</comment>
<dbReference type="EMBL" id="FOAF01000001">
    <property type="protein sequence ID" value="SEK56551.1"/>
    <property type="molecule type" value="Genomic_DNA"/>
</dbReference>
<dbReference type="Gene3D" id="1.20.1600.10">
    <property type="entry name" value="Outer membrane efflux proteins (OEP)"/>
    <property type="match status" value="1"/>
</dbReference>
<dbReference type="PANTHER" id="PTHR30026:SF20">
    <property type="entry name" value="OUTER MEMBRANE PROTEIN TOLC"/>
    <property type="match status" value="1"/>
</dbReference>
<evidence type="ECO:0000256" key="5">
    <source>
        <dbReference type="ARBA" id="ARBA00022692"/>
    </source>
</evidence>
<sequence>MSINLLKYVSFLGLWFYALSSNAQDTQTSAKWWSLKECLVYAQQNNITLNNLRLAKQSADQNLISAKAAVLPDLNASASQNATHYGLAQGETSKAINLNGSAGLNSSVTLFNGGTLKAGILQSQLGTEIANLDIAEAGNNLYLQIIQAYTNILLDKETIRYAQDLVQTSQAQTDQMRQQYKVGAVAQKDLIQLQAQLASDQYTLTSAENAERQDKITLKQLLQLPIDNSFDIAKADTSFTLTAIPSLHEVVQEAIAKRPEVKNSILSIESSKLDLKKAKAGYLPVISLNGGIGTSYSNNTGIGTFRQLDNNFYQQIGITATIPLFSRKVNQTNVAKSNIAIKQAELDLLNTKTLLSQTVEQAYINTQNTYSQYDASSEQLNYNKEAYRIAGEELRVGSANTVEYIQQKNLYIQALQAYTQAKYSAMLSLNVFNFYKGDFLENQP</sequence>
<dbReference type="OrthoDB" id="9811587at2"/>
<dbReference type="Pfam" id="PF02321">
    <property type="entry name" value="OEP"/>
    <property type="match status" value="2"/>
</dbReference>
<keyword evidence="7" id="KW-0998">Cell outer membrane</keyword>
<dbReference type="GO" id="GO:0015562">
    <property type="term" value="F:efflux transmembrane transporter activity"/>
    <property type="evidence" value="ECO:0007669"/>
    <property type="project" value="InterPro"/>
</dbReference>
<proteinExistence type="inferred from homology"/>
<dbReference type="AlphaFoldDB" id="A0A1H7I209"/>
<evidence type="ECO:0000256" key="2">
    <source>
        <dbReference type="ARBA" id="ARBA00007613"/>
    </source>
</evidence>
<keyword evidence="4" id="KW-1134">Transmembrane beta strand</keyword>
<keyword evidence="6" id="KW-0472">Membrane</keyword>
<evidence type="ECO:0000256" key="1">
    <source>
        <dbReference type="ARBA" id="ARBA00004442"/>
    </source>
</evidence>
<evidence type="ECO:0000256" key="8">
    <source>
        <dbReference type="SAM" id="SignalP"/>
    </source>
</evidence>
<dbReference type="GO" id="GO:1990281">
    <property type="term" value="C:efflux pump complex"/>
    <property type="evidence" value="ECO:0007669"/>
    <property type="project" value="TreeGrafter"/>
</dbReference>
<reference evidence="10" key="1">
    <citation type="submission" date="2016-10" db="EMBL/GenBank/DDBJ databases">
        <authorList>
            <person name="Varghese N."/>
            <person name="Submissions S."/>
        </authorList>
    </citation>
    <scope>NUCLEOTIDE SEQUENCE [LARGE SCALE GENOMIC DNA]</scope>
    <source>
        <strain evidence="10">DSM 18733</strain>
    </source>
</reference>
<evidence type="ECO:0000256" key="6">
    <source>
        <dbReference type="ARBA" id="ARBA00023136"/>
    </source>
</evidence>
<dbReference type="SUPFAM" id="SSF56954">
    <property type="entry name" value="Outer membrane efflux proteins (OEP)"/>
    <property type="match status" value="1"/>
</dbReference>
<dbReference type="GO" id="GO:0009279">
    <property type="term" value="C:cell outer membrane"/>
    <property type="evidence" value="ECO:0007669"/>
    <property type="project" value="UniProtKB-SubCell"/>
</dbReference>
<dbReference type="RefSeq" id="WP_093317997.1">
    <property type="nucleotide sequence ID" value="NZ_FOAF01000001.1"/>
</dbReference>
<feature type="chain" id="PRO_5011725987" evidence="8">
    <location>
        <begin position="24"/>
        <end position="444"/>
    </location>
</feature>
<dbReference type="PANTHER" id="PTHR30026">
    <property type="entry name" value="OUTER MEMBRANE PROTEIN TOLC"/>
    <property type="match status" value="1"/>
</dbReference>
<dbReference type="InterPro" id="IPR051906">
    <property type="entry name" value="TolC-like"/>
</dbReference>
<keyword evidence="10" id="KW-1185">Reference proteome</keyword>
<evidence type="ECO:0000313" key="10">
    <source>
        <dbReference type="Proteomes" id="UP000199421"/>
    </source>
</evidence>
<dbReference type="Proteomes" id="UP000199421">
    <property type="component" value="Unassembled WGS sequence"/>
</dbReference>
<dbReference type="STRING" id="407022.SAMN05661044_00560"/>
<dbReference type="GO" id="GO:0015288">
    <property type="term" value="F:porin activity"/>
    <property type="evidence" value="ECO:0007669"/>
    <property type="project" value="TreeGrafter"/>
</dbReference>
<dbReference type="InterPro" id="IPR003423">
    <property type="entry name" value="OMP_efflux"/>
</dbReference>
<feature type="signal peptide" evidence="8">
    <location>
        <begin position="1"/>
        <end position="23"/>
    </location>
</feature>
<organism evidence="9 10">
    <name type="scientific">Olivibacter domesticus</name>
    <name type="common">Pseudosphingobacterium domesticum</name>
    <dbReference type="NCBI Taxonomy" id="407022"/>
    <lineage>
        <taxon>Bacteria</taxon>
        <taxon>Pseudomonadati</taxon>
        <taxon>Bacteroidota</taxon>
        <taxon>Sphingobacteriia</taxon>
        <taxon>Sphingobacteriales</taxon>
        <taxon>Sphingobacteriaceae</taxon>
        <taxon>Olivibacter</taxon>
    </lineage>
</organism>
<evidence type="ECO:0000256" key="7">
    <source>
        <dbReference type="ARBA" id="ARBA00023237"/>
    </source>
</evidence>
<evidence type="ECO:0000256" key="3">
    <source>
        <dbReference type="ARBA" id="ARBA00022448"/>
    </source>
</evidence>
<evidence type="ECO:0000313" key="9">
    <source>
        <dbReference type="EMBL" id="SEK56551.1"/>
    </source>
</evidence>
<keyword evidence="3" id="KW-0813">Transport</keyword>
<protein>
    <submittedName>
        <fullName evidence="9">Outer membrane protein</fullName>
    </submittedName>
</protein>
<accession>A0A1H7I209</accession>
<evidence type="ECO:0000256" key="4">
    <source>
        <dbReference type="ARBA" id="ARBA00022452"/>
    </source>
</evidence>